<feature type="domain" description="DUF7654" evidence="2">
    <location>
        <begin position="518"/>
        <end position="658"/>
    </location>
</feature>
<feature type="transmembrane region" description="Helical" evidence="1">
    <location>
        <begin position="342"/>
        <end position="360"/>
    </location>
</feature>
<feature type="transmembrane region" description="Helical" evidence="1">
    <location>
        <begin position="141"/>
        <end position="161"/>
    </location>
</feature>
<evidence type="ECO:0000256" key="1">
    <source>
        <dbReference type="SAM" id="Phobius"/>
    </source>
</evidence>
<evidence type="ECO:0000259" key="3">
    <source>
        <dbReference type="Pfam" id="PF24677"/>
    </source>
</evidence>
<dbReference type="OrthoDB" id="3176622at2"/>
<evidence type="ECO:0000313" key="5">
    <source>
        <dbReference type="Proteomes" id="UP000289954"/>
    </source>
</evidence>
<dbReference type="InterPro" id="IPR056074">
    <property type="entry name" value="DUF7657"/>
</dbReference>
<keyword evidence="1" id="KW-1133">Transmembrane helix</keyword>
<dbReference type="Pfam" id="PF24672">
    <property type="entry name" value="DUF7654"/>
    <property type="match status" value="1"/>
</dbReference>
<feature type="transmembrane region" description="Helical" evidence="1">
    <location>
        <begin position="266"/>
        <end position="284"/>
    </location>
</feature>
<dbReference type="Proteomes" id="UP000289954">
    <property type="component" value="Unassembled WGS sequence"/>
</dbReference>
<dbReference type="InterPro" id="IPR056071">
    <property type="entry name" value="DUF7654"/>
</dbReference>
<dbReference type="RefSeq" id="WP_130782298.1">
    <property type="nucleotide sequence ID" value="NZ_BIMR01000239.1"/>
</dbReference>
<feature type="transmembrane region" description="Helical" evidence="1">
    <location>
        <begin position="435"/>
        <end position="455"/>
    </location>
</feature>
<dbReference type="AlphaFoldDB" id="A0A402DUC0"/>
<proteinExistence type="predicted"/>
<feature type="transmembrane region" description="Helical" evidence="1">
    <location>
        <begin position="235"/>
        <end position="254"/>
    </location>
</feature>
<keyword evidence="1" id="KW-0812">Transmembrane</keyword>
<feature type="transmembrane region" description="Helical" evidence="1">
    <location>
        <begin position="24"/>
        <end position="45"/>
    </location>
</feature>
<gene>
    <name evidence="4" type="ORF">CBZ_27420</name>
</gene>
<feature type="transmembrane region" description="Helical" evidence="1">
    <location>
        <begin position="467"/>
        <end position="484"/>
    </location>
</feature>
<reference evidence="4 5" key="1">
    <citation type="submission" date="2019-01" db="EMBL/GenBank/DDBJ databases">
        <title>Draft genome sequence of Cellulomonas takizawaensis strain TKZ-21.</title>
        <authorList>
            <person name="Yamamura H."/>
            <person name="Hayashi T."/>
            <person name="Hamada M."/>
            <person name="Serisawa Y."/>
            <person name="Matsuyama K."/>
            <person name="Nakagawa Y."/>
            <person name="Otoguro M."/>
            <person name="Yanagida F."/>
            <person name="Hayakawa M."/>
        </authorList>
    </citation>
    <scope>NUCLEOTIDE SEQUENCE [LARGE SCALE GENOMIC DNA]</scope>
    <source>
        <strain evidence="4 5">NBRC12680</strain>
    </source>
</reference>
<accession>A0A402DUC0</accession>
<evidence type="ECO:0008006" key="6">
    <source>
        <dbReference type="Google" id="ProtNLM"/>
    </source>
</evidence>
<dbReference type="EMBL" id="BIMR01000239">
    <property type="protein sequence ID" value="GCE77686.1"/>
    <property type="molecule type" value="Genomic_DNA"/>
</dbReference>
<sequence length="660" mass="70976">MSARTVVDRVLRPLLALDALRLRWQVLLGVGAYLGALLVLVATALNGSSSGAFYSDFFTGRDPRLLIGGPRGLRSDEWMVTTPLVVAQVEQGLPRSSGVMPGGIDVSVLFDVPYRDVWALFRPQNLAFGVLPLDNAFAFRWWLPLVVLGIAVHVLAVVLWRKPLAALAVSVTFAFSPFTQWWFGAGTFWPLAFAVMVCLAVVVAVRPFPTWVRWVTAVLTGYVAVVAAMTMYPPYLVPCALVALAFAVGTLLDGRDVPWGARLRGLVPLAVSAVVAGALLLVFLKAHAATLDDITSTSYPGDRRWPTGEHSQFPWAPMFAGVLGVGLRAASPDGFVVNASEGSSFLLTGLYLLPVVLVLLRRRPRGVDATLAALVAVLTVLVAFVYVPGWDAVASLLLLDRTSLPRLVVGFGLVALLLLLVSVSRIRADGPPARWTAVASVALTLGAHAAVVLFLRAHAPQVLAQFWWWPVLVVAFAGAIWMYARGRATVPSIVVAAVAAVALVMVAGVVPLYRGVLDLRDTGLGRLVEQVQAERPGTWVGLEDGAVVATLRETAVPSFSGVQGWPSDEVWGAIDPTRIHQNAWNRYAHVSWTAHPDAPPITLLAPDSLALRFDSCDVFEQENIDYVATNEPVDQACVREIGSTTEGDGTYRVYEVVPPS</sequence>
<comment type="caution">
    <text evidence="4">The sequence shown here is derived from an EMBL/GenBank/DDBJ whole genome shotgun (WGS) entry which is preliminary data.</text>
</comment>
<protein>
    <recommendedName>
        <fullName evidence="6">Glycosyltransferase RgtA/B/C/D-like domain-containing protein</fullName>
    </recommendedName>
</protein>
<evidence type="ECO:0000313" key="4">
    <source>
        <dbReference type="EMBL" id="GCE77686.1"/>
    </source>
</evidence>
<feature type="transmembrane region" description="Helical" evidence="1">
    <location>
        <begin position="367"/>
        <end position="387"/>
    </location>
</feature>
<feature type="transmembrane region" description="Helical" evidence="1">
    <location>
        <begin position="407"/>
        <end position="423"/>
    </location>
</feature>
<dbReference type="Pfam" id="PF24677">
    <property type="entry name" value="DUF7657"/>
    <property type="match status" value="1"/>
</dbReference>
<feature type="transmembrane region" description="Helical" evidence="1">
    <location>
        <begin position="493"/>
        <end position="513"/>
    </location>
</feature>
<name>A0A402DUC0_9CELL</name>
<evidence type="ECO:0000259" key="2">
    <source>
        <dbReference type="Pfam" id="PF24672"/>
    </source>
</evidence>
<feature type="domain" description="DUF7657" evidence="3">
    <location>
        <begin position="32"/>
        <end position="424"/>
    </location>
</feature>
<keyword evidence="1" id="KW-0472">Membrane</keyword>
<feature type="transmembrane region" description="Helical" evidence="1">
    <location>
        <begin position="181"/>
        <end position="204"/>
    </location>
</feature>
<organism evidence="4 5">
    <name type="scientific">Cellulomonas biazotea</name>
    <dbReference type="NCBI Taxonomy" id="1709"/>
    <lineage>
        <taxon>Bacteria</taxon>
        <taxon>Bacillati</taxon>
        <taxon>Actinomycetota</taxon>
        <taxon>Actinomycetes</taxon>
        <taxon>Micrococcales</taxon>
        <taxon>Cellulomonadaceae</taxon>
        <taxon>Cellulomonas</taxon>
    </lineage>
</organism>
<keyword evidence="5" id="KW-1185">Reference proteome</keyword>